<feature type="transmembrane region" description="Helical" evidence="1">
    <location>
        <begin position="289"/>
        <end position="311"/>
    </location>
</feature>
<dbReference type="Proteomes" id="UP000245708">
    <property type="component" value="Unassembled WGS sequence"/>
</dbReference>
<protein>
    <submittedName>
        <fullName evidence="2">Citrate/tricarballylate utilization protein</fullName>
    </submittedName>
</protein>
<dbReference type="NCBIfam" id="TIGR02484">
    <property type="entry name" value="CitB"/>
    <property type="match status" value="1"/>
</dbReference>
<dbReference type="SUPFAM" id="SSF54862">
    <property type="entry name" value="4Fe-4S ferredoxins"/>
    <property type="match status" value="1"/>
</dbReference>
<dbReference type="RefSeq" id="WP_109670262.1">
    <property type="nucleotide sequence ID" value="NZ_QGGW01000010.1"/>
</dbReference>
<dbReference type="OrthoDB" id="9765258at2"/>
<comment type="caution">
    <text evidence="2">The sequence shown here is derived from an EMBL/GenBank/DDBJ whole genome shotgun (WGS) entry which is preliminary data.</text>
</comment>
<dbReference type="AlphaFoldDB" id="A0A316GB78"/>
<feature type="transmembrane region" description="Helical" evidence="1">
    <location>
        <begin position="317"/>
        <end position="338"/>
    </location>
</feature>
<gene>
    <name evidence="2" type="ORF">C7455_11089</name>
</gene>
<feature type="transmembrane region" description="Helical" evidence="1">
    <location>
        <begin position="220"/>
        <end position="242"/>
    </location>
</feature>
<organism evidence="2 3">
    <name type="scientific">Roseicyclus mahoneyensis</name>
    <dbReference type="NCBI Taxonomy" id="164332"/>
    <lineage>
        <taxon>Bacteria</taxon>
        <taxon>Pseudomonadati</taxon>
        <taxon>Pseudomonadota</taxon>
        <taxon>Alphaproteobacteria</taxon>
        <taxon>Rhodobacterales</taxon>
        <taxon>Roseobacteraceae</taxon>
        <taxon>Roseicyclus</taxon>
    </lineage>
</organism>
<evidence type="ECO:0000313" key="2">
    <source>
        <dbReference type="EMBL" id="PWK58148.1"/>
    </source>
</evidence>
<dbReference type="EMBL" id="QGGW01000010">
    <property type="protein sequence ID" value="PWK58148.1"/>
    <property type="molecule type" value="Genomic_DNA"/>
</dbReference>
<accession>A0A316GB78</accession>
<feature type="transmembrane region" description="Helical" evidence="1">
    <location>
        <begin position="257"/>
        <end position="277"/>
    </location>
</feature>
<proteinExistence type="predicted"/>
<feature type="transmembrane region" description="Helical" evidence="1">
    <location>
        <begin position="140"/>
        <end position="162"/>
    </location>
</feature>
<name>A0A316GB78_9RHOB</name>
<evidence type="ECO:0000313" key="3">
    <source>
        <dbReference type="Proteomes" id="UP000245708"/>
    </source>
</evidence>
<keyword evidence="3" id="KW-1185">Reference proteome</keyword>
<keyword evidence="1" id="KW-0812">Transmembrane</keyword>
<keyword evidence="1" id="KW-1133">Transmembrane helix</keyword>
<evidence type="ECO:0000256" key="1">
    <source>
        <dbReference type="SAM" id="Phobius"/>
    </source>
</evidence>
<dbReference type="SUPFAM" id="SSF103501">
    <property type="entry name" value="Respiratory nitrate reductase 1 gamma chain"/>
    <property type="match status" value="1"/>
</dbReference>
<keyword evidence="1" id="KW-0472">Membrane</keyword>
<dbReference type="InterPro" id="IPR012830">
    <property type="entry name" value="Citrate_utilization_prot_B"/>
</dbReference>
<feature type="transmembrane region" description="Helical" evidence="1">
    <location>
        <begin position="108"/>
        <end position="128"/>
    </location>
</feature>
<sequence>MSLDITPTLTATEEARRQVEICNACRYCEGYCAVFPAAFAERSFSDGDITQLASLCHNCRGCYYACQYTDPHEFALNLPAALAEVRVESWDRFSWPGGLSRAFQTRGVALAGALVVGIALMFLAIRAIGSAGGDGFYAYLSHTAMVAIFAPAFLFPLAALAVGVRRYWAEVGGTPLRLSDVTAALVDAGRMRNLSGGAAEGCNYEKGDRYTVARKHAHHAVVWGFLLCFASTSSGTVLHYVFDMQAPYGLFSLPKLLGIPGGILLTLGAAGLIALKLKADPALGAKSAWGGEIAFVGLLGLTGLTGLVLYAGTGTALVGPLLALHLGTVLAFFLTLPYSKMAHAAYRLAALARDAQIKAARG</sequence>
<reference evidence="2 3" key="1">
    <citation type="submission" date="2018-05" db="EMBL/GenBank/DDBJ databases">
        <title>Genomic Encyclopedia of Type Strains, Phase IV (KMG-IV): sequencing the most valuable type-strain genomes for metagenomic binning, comparative biology and taxonomic classification.</title>
        <authorList>
            <person name="Goeker M."/>
        </authorList>
    </citation>
    <scope>NUCLEOTIDE SEQUENCE [LARGE SCALE GENOMIC DNA]</scope>
    <source>
        <strain evidence="2 3">DSM 16097</strain>
    </source>
</reference>
<dbReference type="InterPro" id="IPR036197">
    <property type="entry name" value="NarG-like_sf"/>
</dbReference>